<accession>A0ABU5T9U8</accession>
<keyword evidence="1" id="KW-0472">Membrane</keyword>
<protein>
    <submittedName>
        <fullName evidence="2">DUF2516 family protein</fullName>
    </submittedName>
</protein>
<comment type="caution">
    <text evidence="2">The sequence shown here is derived from an EMBL/GenBank/DDBJ whole genome shotgun (WGS) entry which is preliminary data.</text>
</comment>
<dbReference type="EMBL" id="JAYGGQ010000014">
    <property type="protein sequence ID" value="MEA5456466.1"/>
    <property type="molecule type" value="Genomic_DNA"/>
</dbReference>
<reference evidence="2 3" key="1">
    <citation type="submission" date="2023-12" db="EMBL/GenBank/DDBJ databases">
        <title>Sinomonas terricola sp. nov, isolated from litchi orchard soil in Guangdong, PR China.</title>
        <authorList>
            <person name="Jiaxin W."/>
            <person name="Yang Z."/>
            <person name="Honghui Z."/>
        </authorList>
    </citation>
    <scope>NUCLEOTIDE SEQUENCE [LARGE SCALE GENOMIC DNA]</scope>
    <source>
        <strain evidence="2 3">JGH33</strain>
    </source>
</reference>
<evidence type="ECO:0000313" key="2">
    <source>
        <dbReference type="EMBL" id="MEA5456466.1"/>
    </source>
</evidence>
<feature type="transmembrane region" description="Helical" evidence="1">
    <location>
        <begin position="51"/>
        <end position="68"/>
    </location>
</feature>
<evidence type="ECO:0000313" key="3">
    <source>
        <dbReference type="Proteomes" id="UP001304769"/>
    </source>
</evidence>
<evidence type="ECO:0000256" key="1">
    <source>
        <dbReference type="SAM" id="Phobius"/>
    </source>
</evidence>
<keyword evidence="1" id="KW-0812">Transmembrane</keyword>
<proteinExistence type="predicted"/>
<dbReference type="Proteomes" id="UP001304769">
    <property type="component" value="Unassembled WGS sequence"/>
</dbReference>
<organism evidence="2 3">
    <name type="scientific">Sinomonas terricola</name>
    <dbReference type="NCBI Taxonomy" id="3110330"/>
    <lineage>
        <taxon>Bacteria</taxon>
        <taxon>Bacillati</taxon>
        <taxon>Actinomycetota</taxon>
        <taxon>Actinomycetes</taxon>
        <taxon>Micrococcales</taxon>
        <taxon>Micrococcaceae</taxon>
        <taxon>Sinomonas</taxon>
    </lineage>
</organism>
<keyword evidence="1" id="KW-1133">Transmembrane helix</keyword>
<dbReference type="RefSeq" id="WP_323280355.1">
    <property type="nucleotide sequence ID" value="NZ_JAYGGQ010000014.1"/>
</dbReference>
<sequence length="102" mass="10783">MSGHVLIFYTDFGISFLVSVLCAALTLWALVDCAVRKPRAFEAGSKRTKGFWLGITAAAAFVGVISVLPVPNPFFGMSLFNIAAVTAAGVYLADVRPAVSSR</sequence>
<feature type="transmembrane region" description="Helical" evidence="1">
    <location>
        <begin position="6"/>
        <end position="31"/>
    </location>
</feature>
<feature type="transmembrane region" description="Helical" evidence="1">
    <location>
        <begin position="74"/>
        <end position="93"/>
    </location>
</feature>
<dbReference type="Pfam" id="PF10724">
    <property type="entry name" value="DUF2516"/>
    <property type="match status" value="1"/>
</dbReference>
<name>A0ABU5T9U8_9MICC</name>
<dbReference type="InterPro" id="IPR019662">
    <property type="entry name" value="DUF2516"/>
</dbReference>
<keyword evidence="3" id="KW-1185">Reference proteome</keyword>
<gene>
    <name evidence="2" type="ORF">SPF06_17180</name>
</gene>